<reference evidence="1 2" key="1">
    <citation type="submission" date="2016-10" db="EMBL/GenBank/DDBJ databases">
        <authorList>
            <person name="de Groot N.N."/>
        </authorList>
    </citation>
    <scope>NUCLEOTIDE SEQUENCE [LARGE SCALE GENOMIC DNA]</scope>
    <source>
        <strain evidence="1 2">CGMCC 4.5598</strain>
    </source>
</reference>
<proteinExistence type="predicted"/>
<dbReference type="EMBL" id="FOHX01000022">
    <property type="protein sequence ID" value="SEU44112.1"/>
    <property type="molecule type" value="Genomic_DNA"/>
</dbReference>
<dbReference type="Proteomes" id="UP000199361">
    <property type="component" value="Unassembled WGS sequence"/>
</dbReference>
<protein>
    <submittedName>
        <fullName evidence="1">Uncharacterized protein</fullName>
    </submittedName>
</protein>
<name>A0A1I0LQD1_9ACTN</name>
<sequence length="311" mass="30771">MQACHHAGERQVGLGSGVFCGQAQRQGQAGADGGERVEAAGVGAGPFAQQSAQQVDGVGAGQQVEFDAVGAVQGGQGGESVAAGDQDEGVVGAGQQGAYLVGRGRVVQQYEESAAVGLGAPAGGPGLGVGRDVLVGYADGGQQAAERLVRGQCVFGVVAAQVEVDASVGEQLAVVVAPVDGECGLAHAGGAADDRDPRWAVGVGGVELGEFVGASGEVRNRRRELPRDHLRGAAFLLLEQVPVCPAELVAGFHAQFVGQGAAGGLVPVEGDRALACRLVGADQGGLYGFVERVGGALYGQCGDDLGGVAGP</sequence>
<organism evidence="1 2">
    <name type="scientific">Nonomuraea wenchangensis</name>
    <dbReference type="NCBI Taxonomy" id="568860"/>
    <lineage>
        <taxon>Bacteria</taxon>
        <taxon>Bacillati</taxon>
        <taxon>Actinomycetota</taxon>
        <taxon>Actinomycetes</taxon>
        <taxon>Streptosporangiales</taxon>
        <taxon>Streptosporangiaceae</taxon>
        <taxon>Nonomuraea</taxon>
    </lineage>
</organism>
<accession>A0A1I0LQD1</accession>
<keyword evidence="2" id="KW-1185">Reference proteome</keyword>
<gene>
    <name evidence="1" type="ORF">SAMN05421811_122156</name>
</gene>
<evidence type="ECO:0000313" key="1">
    <source>
        <dbReference type="EMBL" id="SEU44112.1"/>
    </source>
</evidence>
<evidence type="ECO:0000313" key="2">
    <source>
        <dbReference type="Proteomes" id="UP000199361"/>
    </source>
</evidence>
<dbReference type="AlphaFoldDB" id="A0A1I0LQD1"/>